<dbReference type="RefSeq" id="WP_183447244.1">
    <property type="nucleotide sequence ID" value="NZ_JACHWB010000001.1"/>
</dbReference>
<comment type="caution">
    <text evidence="2">The sequence shown here is derived from an EMBL/GenBank/DDBJ whole genome shotgun (WGS) entry which is preliminary data.</text>
</comment>
<evidence type="ECO:0000259" key="1">
    <source>
        <dbReference type="Pfam" id="PF04865"/>
    </source>
</evidence>
<name>A0A7W4YUS4_9HYPH</name>
<evidence type="ECO:0000313" key="3">
    <source>
        <dbReference type="Proteomes" id="UP000532010"/>
    </source>
</evidence>
<organism evidence="2 3">
    <name type="scientific">Microvirga lupini</name>
    <dbReference type="NCBI Taxonomy" id="420324"/>
    <lineage>
        <taxon>Bacteria</taxon>
        <taxon>Pseudomonadati</taxon>
        <taxon>Pseudomonadota</taxon>
        <taxon>Alphaproteobacteria</taxon>
        <taxon>Hyphomicrobiales</taxon>
        <taxon>Methylobacteriaceae</taxon>
        <taxon>Microvirga</taxon>
    </lineage>
</organism>
<dbReference type="AlphaFoldDB" id="A0A7W4YUS4"/>
<sequence length="365" mass="38305">MAFQIKDFASITAAIINHMRGVTSKVTDYQPGSVARTIVEGPAVEMEELYLQMFLGLREAIPVATFQSFGFDTLPAAYAHGFVSVSAATPPAADIVVPVGTSFTSTDGREYLSSVAVTWAAGQSMVIVPVIAAAAGLAYNIAAGLITSSAFFGAGYTISNQAITNGTDAETDDERSARFAEFVASLSRGTVLSCLYAAKQAAARDETGNIYEYVTRSGIRETAGYVRIYLYSSVGVPSEGLLADGQRLIDGQADPETGTPLVAGFRAGGIRVDVLPMVERSIPMGIGVRMRSGYALTAAVQQTISDSYANAIRNVQPGDTLLIDNLRAILIGTPNVAELALSATSNITCEQNEALVPGALTIYAI</sequence>
<feature type="domain" description="Baseplate protein J-like barrel" evidence="1">
    <location>
        <begin position="89"/>
        <end position="149"/>
    </location>
</feature>
<keyword evidence="3" id="KW-1185">Reference proteome</keyword>
<dbReference type="Pfam" id="PF04865">
    <property type="entry name" value="Baseplate_J"/>
    <property type="match status" value="1"/>
</dbReference>
<dbReference type="InterPro" id="IPR006949">
    <property type="entry name" value="Barrel_Baseplate_J-like"/>
</dbReference>
<dbReference type="Proteomes" id="UP000532010">
    <property type="component" value="Unassembled WGS sequence"/>
</dbReference>
<dbReference type="EMBL" id="JACHWB010000001">
    <property type="protein sequence ID" value="MBB3017722.1"/>
    <property type="molecule type" value="Genomic_DNA"/>
</dbReference>
<proteinExistence type="predicted"/>
<protein>
    <recommendedName>
        <fullName evidence="1">Baseplate protein J-like barrel domain-containing protein</fullName>
    </recommendedName>
</protein>
<reference evidence="2 3" key="1">
    <citation type="submission" date="2020-08" db="EMBL/GenBank/DDBJ databases">
        <title>The Agave Microbiome: Exploring the role of microbial communities in plant adaptations to desert environments.</title>
        <authorList>
            <person name="Partida-Martinez L.P."/>
        </authorList>
    </citation>
    <scope>NUCLEOTIDE SEQUENCE [LARGE SCALE GENOMIC DNA]</scope>
    <source>
        <strain evidence="2 3">AT3.9</strain>
    </source>
</reference>
<accession>A0A7W4YUS4</accession>
<gene>
    <name evidence="2" type="ORF">FHR70_000762</name>
</gene>
<evidence type="ECO:0000313" key="2">
    <source>
        <dbReference type="EMBL" id="MBB3017722.1"/>
    </source>
</evidence>